<dbReference type="SUPFAM" id="SSF89957">
    <property type="entry name" value="MTH1187/YkoF-like"/>
    <property type="match status" value="1"/>
</dbReference>
<evidence type="ECO:0000256" key="1">
    <source>
        <dbReference type="ARBA" id="ARBA00010272"/>
    </source>
</evidence>
<evidence type="ECO:0000259" key="2">
    <source>
        <dbReference type="Pfam" id="PF01910"/>
    </source>
</evidence>
<protein>
    <submittedName>
        <fullName evidence="3">Thiamine-binding protein</fullName>
    </submittedName>
</protein>
<dbReference type="RefSeq" id="WP_283713130.1">
    <property type="nucleotide sequence ID" value="NZ_JASJEW010000002.1"/>
</dbReference>
<evidence type="ECO:0000313" key="3">
    <source>
        <dbReference type="EMBL" id="MDJ1130001.1"/>
    </source>
</evidence>
<sequence length="109" mass="12060">MNCAMAIQVLPMDAADDDEVCRVVDAVIDYIRTQPVSLFVGPFESTIEGDYDACMAVLKRCQEVAFENGCAKVLTYAKIECRPAHAEMLTTERKVGKYAEVNQAFEGTE</sequence>
<feature type="domain" description="Thiamine-binding protein" evidence="2">
    <location>
        <begin position="5"/>
        <end position="98"/>
    </location>
</feature>
<dbReference type="PANTHER" id="PTHR33777">
    <property type="entry name" value="UPF0045 PROTEIN ECM15"/>
    <property type="match status" value="1"/>
</dbReference>
<dbReference type="Pfam" id="PF01910">
    <property type="entry name" value="Thiamine_BP"/>
    <property type="match status" value="1"/>
</dbReference>
<name>A0ABT6ZMX3_9ACTN</name>
<reference evidence="3" key="1">
    <citation type="submission" date="2023-05" db="EMBL/GenBank/DDBJ databases">
        <title>[olsenella] sp. nov., isolated from a pig farm feces dump.</title>
        <authorList>
            <person name="Chang Y.-H."/>
        </authorList>
    </citation>
    <scope>NUCLEOTIDE SEQUENCE</scope>
    <source>
        <strain evidence="3">YH-ols2217</strain>
    </source>
</reference>
<comment type="similarity">
    <text evidence="1">Belongs to the UPF0045 family.</text>
</comment>
<dbReference type="InterPro" id="IPR051614">
    <property type="entry name" value="UPF0045_domain"/>
</dbReference>
<proteinExistence type="inferred from homology"/>
<dbReference type="InterPro" id="IPR029756">
    <property type="entry name" value="MTH1187/YkoF-like"/>
</dbReference>
<keyword evidence="4" id="KW-1185">Reference proteome</keyword>
<dbReference type="Proteomes" id="UP001431693">
    <property type="component" value="Unassembled WGS sequence"/>
</dbReference>
<dbReference type="InterPro" id="IPR002767">
    <property type="entry name" value="Thiamine_BP"/>
</dbReference>
<dbReference type="EMBL" id="JASJEX010000003">
    <property type="protein sequence ID" value="MDJ1130001.1"/>
    <property type="molecule type" value="Genomic_DNA"/>
</dbReference>
<dbReference type="PANTHER" id="PTHR33777:SF1">
    <property type="entry name" value="UPF0045 PROTEIN ECM15"/>
    <property type="match status" value="1"/>
</dbReference>
<organism evidence="3 4">
    <name type="scientific">Kribbibacterium absianum</name>
    <dbReference type="NCBI Taxonomy" id="3044210"/>
    <lineage>
        <taxon>Bacteria</taxon>
        <taxon>Bacillati</taxon>
        <taxon>Actinomycetota</taxon>
        <taxon>Coriobacteriia</taxon>
        <taxon>Coriobacteriales</taxon>
        <taxon>Kribbibacteriaceae</taxon>
        <taxon>Kribbibacterium</taxon>
    </lineage>
</organism>
<evidence type="ECO:0000313" key="4">
    <source>
        <dbReference type="Proteomes" id="UP001431693"/>
    </source>
</evidence>
<accession>A0ABT6ZMX3</accession>
<dbReference type="Gene3D" id="3.30.70.930">
    <property type="match status" value="1"/>
</dbReference>
<comment type="caution">
    <text evidence="3">The sequence shown here is derived from an EMBL/GenBank/DDBJ whole genome shotgun (WGS) entry which is preliminary data.</text>
</comment>
<gene>
    <name evidence="3" type="ORF">QJ043_07905</name>
</gene>